<keyword evidence="9 15" id="KW-0418">Kinase</keyword>
<evidence type="ECO:0000256" key="1">
    <source>
        <dbReference type="ARBA" id="ARBA00002121"/>
    </source>
</evidence>
<evidence type="ECO:0000256" key="4">
    <source>
        <dbReference type="ARBA" id="ARBA00022630"/>
    </source>
</evidence>
<dbReference type="Gene3D" id="2.40.30.30">
    <property type="entry name" value="Riboflavin kinase-like"/>
    <property type="match status" value="1"/>
</dbReference>
<keyword evidence="18" id="KW-1185">Reference proteome</keyword>
<dbReference type="EC" id="2.7.1.26" evidence="15"/>
<evidence type="ECO:0000256" key="7">
    <source>
        <dbReference type="ARBA" id="ARBA00022695"/>
    </source>
</evidence>
<dbReference type="InterPro" id="IPR015864">
    <property type="entry name" value="FAD_synthase"/>
</dbReference>
<dbReference type="Gene3D" id="3.40.50.620">
    <property type="entry name" value="HUPs"/>
    <property type="match status" value="1"/>
</dbReference>
<keyword evidence="7 15" id="KW-0548">Nucleotidyltransferase</keyword>
<dbReference type="CDD" id="cd02064">
    <property type="entry name" value="FAD_synthetase_N"/>
    <property type="match status" value="1"/>
</dbReference>
<dbReference type="Pfam" id="PF06574">
    <property type="entry name" value="FAD_syn"/>
    <property type="match status" value="1"/>
</dbReference>
<dbReference type="Pfam" id="PF01687">
    <property type="entry name" value="Flavokinase"/>
    <property type="match status" value="1"/>
</dbReference>
<keyword evidence="6 15" id="KW-0808">Transferase</keyword>
<evidence type="ECO:0000256" key="2">
    <source>
        <dbReference type="ARBA" id="ARBA00004726"/>
    </source>
</evidence>
<dbReference type="NCBIfam" id="TIGR00083">
    <property type="entry name" value="ribF"/>
    <property type="match status" value="1"/>
</dbReference>
<dbReference type="InterPro" id="IPR004821">
    <property type="entry name" value="Cyt_trans-like"/>
</dbReference>
<evidence type="ECO:0000256" key="12">
    <source>
        <dbReference type="ARBA" id="ARBA00023268"/>
    </source>
</evidence>
<dbReference type="NCBIfam" id="TIGR00125">
    <property type="entry name" value="cyt_tran_rel"/>
    <property type="match status" value="1"/>
</dbReference>
<evidence type="ECO:0000256" key="14">
    <source>
        <dbReference type="ARBA" id="ARBA00049494"/>
    </source>
</evidence>
<dbReference type="Proteomes" id="UP001354989">
    <property type="component" value="Chromosome"/>
</dbReference>
<dbReference type="EMBL" id="AP025292">
    <property type="protein sequence ID" value="BDC99301.1"/>
    <property type="molecule type" value="Genomic_DNA"/>
</dbReference>
<dbReference type="EC" id="2.7.7.2" evidence="15"/>
<dbReference type="InterPro" id="IPR014729">
    <property type="entry name" value="Rossmann-like_a/b/a_fold"/>
</dbReference>
<evidence type="ECO:0000256" key="15">
    <source>
        <dbReference type="PIRNR" id="PIRNR004491"/>
    </source>
</evidence>
<comment type="similarity">
    <text evidence="15">Belongs to the ribF family.</text>
</comment>
<reference evidence="17 18" key="1">
    <citation type="submission" date="2021-12" db="EMBL/GenBank/DDBJ databases">
        <title>Genome sequencing of bacteria with rrn-lacking chromosome and rrn-plasmid.</title>
        <authorList>
            <person name="Anda M."/>
            <person name="Iwasaki W."/>
        </authorList>
    </citation>
    <scope>NUCLEOTIDE SEQUENCE [LARGE SCALE GENOMIC DNA]</scope>
    <source>
        <strain evidence="17 18">NBRC 101262</strain>
    </source>
</reference>
<keyword evidence="10 15" id="KW-0274">FAD</keyword>
<evidence type="ECO:0000256" key="5">
    <source>
        <dbReference type="ARBA" id="ARBA00022643"/>
    </source>
</evidence>
<protein>
    <recommendedName>
        <fullName evidence="15">Riboflavin biosynthesis protein</fullName>
    </recommendedName>
    <domain>
        <recommendedName>
            <fullName evidence="15">Riboflavin kinase</fullName>
            <ecNumber evidence="15">2.7.1.26</ecNumber>
        </recommendedName>
        <alternativeName>
            <fullName evidence="15">Flavokinase</fullName>
        </alternativeName>
    </domain>
    <domain>
        <recommendedName>
            <fullName evidence="15">FMN adenylyltransferase</fullName>
            <ecNumber evidence="15">2.7.7.2</ecNumber>
        </recommendedName>
        <alternativeName>
            <fullName evidence="15">FAD pyrophosphorylase</fullName>
        </alternativeName>
        <alternativeName>
            <fullName evidence="15">FAD synthase</fullName>
        </alternativeName>
    </domain>
</protein>
<evidence type="ECO:0000256" key="3">
    <source>
        <dbReference type="ARBA" id="ARBA00005201"/>
    </source>
</evidence>
<evidence type="ECO:0000256" key="8">
    <source>
        <dbReference type="ARBA" id="ARBA00022741"/>
    </source>
</evidence>
<evidence type="ECO:0000313" key="17">
    <source>
        <dbReference type="EMBL" id="BDC99301.1"/>
    </source>
</evidence>
<feature type="domain" description="Riboflavin kinase" evidence="16">
    <location>
        <begin position="183"/>
        <end position="309"/>
    </location>
</feature>
<dbReference type="PIRSF" id="PIRSF004491">
    <property type="entry name" value="FAD_Synth"/>
    <property type="match status" value="1"/>
</dbReference>
<dbReference type="SUPFAM" id="SSF52374">
    <property type="entry name" value="Nucleotidylyl transferase"/>
    <property type="match status" value="1"/>
</dbReference>
<proteinExistence type="inferred from homology"/>
<keyword evidence="12" id="KW-0511">Multifunctional enzyme</keyword>
<dbReference type="PANTHER" id="PTHR22749">
    <property type="entry name" value="RIBOFLAVIN KINASE/FMN ADENYLYLTRANSFERASE"/>
    <property type="match status" value="1"/>
</dbReference>
<keyword evidence="8 15" id="KW-0547">Nucleotide-binding</keyword>
<evidence type="ECO:0000256" key="9">
    <source>
        <dbReference type="ARBA" id="ARBA00022777"/>
    </source>
</evidence>
<gene>
    <name evidence="17" type="primary">ribF</name>
    <name evidence="17" type="ORF">PEPS_15820</name>
</gene>
<name>A0ABN6L7V5_9BACT</name>
<dbReference type="InterPro" id="IPR015865">
    <property type="entry name" value="Riboflavin_kinase_bac/euk"/>
</dbReference>
<evidence type="ECO:0000256" key="6">
    <source>
        <dbReference type="ARBA" id="ARBA00022679"/>
    </source>
</evidence>
<dbReference type="NCBIfam" id="NF004162">
    <property type="entry name" value="PRK05627.1-5"/>
    <property type="match status" value="1"/>
</dbReference>
<dbReference type="RefSeq" id="WP_332919172.1">
    <property type="nucleotide sequence ID" value="NZ_AP025292.1"/>
</dbReference>
<comment type="catalytic activity">
    <reaction evidence="13 15">
        <text>riboflavin + ATP = FMN + ADP + H(+)</text>
        <dbReference type="Rhea" id="RHEA:14357"/>
        <dbReference type="ChEBI" id="CHEBI:15378"/>
        <dbReference type="ChEBI" id="CHEBI:30616"/>
        <dbReference type="ChEBI" id="CHEBI:57986"/>
        <dbReference type="ChEBI" id="CHEBI:58210"/>
        <dbReference type="ChEBI" id="CHEBI:456216"/>
        <dbReference type="EC" id="2.7.1.26"/>
    </reaction>
</comment>
<dbReference type="NCBIfam" id="NF004160">
    <property type="entry name" value="PRK05627.1-3"/>
    <property type="match status" value="1"/>
</dbReference>
<comment type="pathway">
    <text evidence="2 15">Cofactor biosynthesis; FAD biosynthesis; FAD from FMN: step 1/1.</text>
</comment>
<organism evidence="17 18">
    <name type="scientific">Persicobacter psychrovividus</name>
    <dbReference type="NCBI Taxonomy" id="387638"/>
    <lineage>
        <taxon>Bacteria</taxon>
        <taxon>Pseudomonadati</taxon>
        <taxon>Bacteroidota</taxon>
        <taxon>Cytophagia</taxon>
        <taxon>Cytophagales</taxon>
        <taxon>Persicobacteraceae</taxon>
        <taxon>Persicobacter</taxon>
    </lineage>
</organism>
<dbReference type="SUPFAM" id="SSF82114">
    <property type="entry name" value="Riboflavin kinase-like"/>
    <property type="match status" value="1"/>
</dbReference>
<evidence type="ECO:0000256" key="11">
    <source>
        <dbReference type="ARBA" id="ARBA00022840"/>
    </source>
</evidence>
<dbReference type="SMART" id="SM00904">
    <property type="entry name" value="Flavokinase"/>
    <property type="match status" value="1"/>
</dbReference>
<dbReference type="InterPro" id="IPR023465">
    <property type="entry name" value="Riboflavin_kinase_dom_sf"/>
</dbReference>
<dbReference type="InterPro" id="IPR002606">
    <property type="entry name" value="Riboflavin_kinase_bac"/>
</dbReference>
<evidence type="ECO:0000259" key="16">
    <source>
        <dbReference type="SMART" id="SM00904"/>
    </source>
</evidence>
<keyword evidence="5 15" id="KW-0288">FMN</keyword>
<dbReference type="InterPro" id="IPR023468">
    <property type="entry name" value="Riboflavin_kinase"/>
</dbReference>
<comment type="pathway">
    <text evidence="3 15">Cofactor biosynthesis; FMN biosynthesis; FMN from riboflavin (ATP route): step 1/1.</text>
</comment>
<sequence>MKIYNNLSEFIAPQYAVVTSGTFDGVHQGHQKILKRIRKIADQHNGETVLITYWPHPRHVLFPEDNSLQLLSSIEEKAELLSQNGIDHLIRLPFTQEFAQMAPEDFVQNILINAIGTKKLVIGYDHHFGKNRSGNFEFLKQNQDRFGFELEEISRHDVDEVGVSSSKIRNHLLRGTLKEANQYLSRPYELSGQVVHGQKLGRTIQFPTANIEVAFKHKLIPKFGVYAVLVEFEGALMEGMLNIGKNPTVSATEDVKMEVHIFDFDKDLYQQCVRVIFIDRLREEKKFESVAALKSALEEDKNAAKTILKNYRR</sequence>
<keyword evidence="11 15" id="KW-0067">ATP-binding</keyword>
<comment type="catalytic activity">
    <reaction evidence="14 15">
        <text>FMN + ATP + H(+) = FAD + diphosphate</text>
        <dbReference type="Rhea" id="RHEA:17237"/>
        <dbReference type="ChEBI" id="CHEBI:15378"/>
        <dbReference type="ChEBI" id="CHEBI:30616"/>
        <dbReference type="ChEBI" id="CHEBI:33019"/>
        <dbReference type="ChEBI" id="CHEBI:57692"/>
        <dbReference type="ChEBI" id="CHEBI:58210"/>
        <dbReference type="EC" id="2.7.7.2"/>
    </reaction>
</comment>
<keyword evidence="4 15" id="KW-0285">Flavoprotein</keyword>
<evidence type="ECO:0000256" key="10">
    <source>
        <dbReference type="ARBA" id="ARBA00022827"/>
    </source>
</evidence>
<dbReference type="PANTHER" id="PTHR22749:SF6">
    <property type="entry name" value="RIBOFLAVIN KINASE"/>
    <property type="match status" value="1"/>
</dbReference>
<comment type="function">
    <text evidence="1">Catalyzes the phosphorylation of riboflavin to FMN followed by the adenylation of FMN to FAD.</text>
</comment>
<evidence type="ECO:0000256" key="13">
    <source>
        <dbReference type="ARBA" id="ARBA00047880"/>
    </source>
</evidence>
<accession>A0ABN6L7V5</accession>
<evidence type="ECO:0000313" key="18">
    <source>
        <dbReference type="Proteomes" id="UP001354989"/>
    </source>
</evidence>